<feature type="region of interest" description="Disordered" evidence="1">
    <location>
        <begin position="73"/>
        <end position="99"/>
    </location>
</feature>
<reference evidence="3 4" key="1">
    <citation type="journal article" date="2016" name="Front. Microbiol.">
        <title>Comparative Genomics Analysis of Streptomyces Species Reveals Their Adaptation to the Marine Environment and Their Diversity at the Genomic Level.</title>
        <authorList>
            <person name="Tian X."/>
            <person name="Zhang Z."/>
            <person name="Yang T."/>
            <person name="Chen M."/>
            <person name="Li J."/>
            <person name="Chen F."/>
            <person name="Yang J."/>
            <person name="Li W."/>
            <person name="Zhang B."/>
            <person name="Zhang Z."/>
            <person name="Wu J."/>
            <person name="Zhang C."/>
            <person name="Long L."/>
            <person name="Xiao J."/>
        </authorList>
    </citation>
    <scope>NUCLEOTIDE SEQUENCE [LARGE SCALE GENOMIC DNA]</scope>
    <source>
        <strain evidence="3 4">SCSIO M10372</strain>
    </source>
</reference>
<dbReference type="PANTHER" id="PTHR46637:SF1">
    <property type="entry name" value="BLL5188 PROTEIN"/>
    <property type="match status" value="1"/>
</dbReference>
<sequence length="99" mass="10881">MIDAIAWKYRTGSPWMDLPAEFGSRKGAYSRLRNWAIDGTWERVFTTLPAQADASEDLSWVVSVDSTVVRAHQHAAGARKKGLQPTSRRTTPPAAPEAG</sequence>
<gene>
    <name evidence="3" type="ORF">AN221_44690</name>
</gene>
<evidence type="ECO:0000313" key="4">
    <source>
        <dbReference type="Proteomes" id="UP000175971"/>
    </source>
</evidence>
<comment type="caution">
    <text evidence="3">The sequence shown here is derived from an EMBL/GenBank/DDBJ whole genome shotgun (WGS) entry which is preliminary data.</text>
</comment>
<dbReference type="Pfam" id="PF13340">
    <property type="entry name" value="DUF4096"/>
    <property type="match status" value="1"/>
</dbReference>
<dbReference type="PANTHER" id="PTHR46637">
    <property type="entry name" value="TIS1421-TRANSPOSASE PROTEIN A"/>
    <property type="match status" value="1"/>
</dbReference>
<feature type="compositionally biased region" description="Basic residues" evidence="1">
    <location>
        <begin position="73"/>
        <end position="82"/>
    </location>
</feature>
<accession>A0A1E7LFA0</accession>
<dbReference type="InterPro" id="IPR052909">
    <property type="entry name" value="Transposase_6_like"/>
</dbReference>
<evidence type="ECO:0000256" key="1">
    <source>
        <dbReference type="SAM" id="MobiDB-lite"/>
    </source>
</evidence>
<keyword evidence="4" id="KW-1185">Reference proteome</keyword>
<evidence type="ECO:0000313" key="3">
    <source>
        <dbReference type="EMBL" id="OEV14896.1"/>
    </source>
</evidence>
<dbReference type="PATRIC" id="fig|518642.7.peg.8824"/>
<dbReference type="EMBL" id="LJGZ01000114">
    <property type="protein sequence ID" value="OEV14896.1"/>
    <property type="molecule type" value="Genomic_DNA"/>
</dbReference>
<dbReference type="Proteomes" id="UP000175971">
    <property type="component" value="Unassembled WGS sequence"/>
</dbReference>
<evidence type="ECO:0000259" key="2">
    <source>
        <dbReference type="Pfam" id="PF13340"/>
    </source>
</evidence>
<dbReference type="AlphaFoldDB" id="A0A1E7LFA0"/>
<proteinExistence type="predicted"/>
<dbReference type="InterPro" id="IPR025161">
    <property type="entry name" value="IS402-like_dom"/>
</dbReference>
<protein>
    <submittedName>
        <fullName evidence="3">Transposase</fullName>
    </submittedName>
</protein>
<name>A0A1E7LFA0_9ACTN</name>
<organism evidence="3 4">
    <name type="scientific">Streptomyces nanshensis</name>
    <dbReference type="NCBI Taxonomy" id="518642"/>
    <lineage>
        <taxon>Bacteria</taxon>
        <taxon>Bacillati</taxon>
        <taxon>Actinomycetota</taxon>
        <taxon>Actinomycetes</taxon>
        <taxon>Kitasatosporales</taxon>
        <taxon>Streptomycetaceae</taxon>
        <taxon>Streptomyces</taxon>
    </lineage>
</organism>
<feature type="domain" description="Insertion element IS402-like" evidence="2">
    <location>
        <begin position="1"/>
        <end position="45"/>
    </location>
</feature>